<accession>A0A6N4VGY3</accession>
<protein>
    <submittedName>
        <fullName evidence="2">Uncharacterized protein</fullName>
    </submittedName>
</protein>
<proteinExistence type="predicted"/>
<keyword evidence="1" id="KW-1133">Transmembrane helix</keyword>
<organism evidence="2 3">
    <name type="scientific">Mycolicibacterium poriferae</name>
    <dbReference type="NCBI Taxonomy" id="39694"/>
    <lineage>
        <taxon>Bacteria</taxon>
        <taxon>Bacillati</taxon>
        <taxon>Actinomycetota</taxon>
        <taxon>Actinomycetes</taxon>
        <taxon>Mycobacteriales</taxon>
        <taxon>Mycobacteriaceae</taxon>
        <taxon>Mycolicibacterium</taxon>
    </lineage>
</organism>
<evidence type="ECO:0000256" key="1">
    <source>
        <dbReference type="SAM" id="Phobius"/>
    </source>
</evidence>
<keyword evidence="1" id="KW-0472">Membrane</keyword>
<sequence>MCTAATVAVRRERNEMADLVLVLVVLGFFGLCWLYVRGCDHIIRHDDISDSPSEPTREATHR</sequence>
<reference evidence="2 3" key="1">
    <citation type="journal article" date="2019" name="Emerg. Microbes Infect.">
        <title>Comprehensive subspecies identification of 175 nontuberculous mycobacteria species based on 7547 genomic profiles.</title>
        <authorList>
            <person name="Matsumoto Y."/>
            <person name="Kinjo T."/>
            <person name="Motooka D."/>
            <person name="Nabeya D."/>
            <person name="Jung N."/>
            <person name="Uechi K."/>
            <person name="Horii T."/>
            <person name="Iida T."/>
            <person name="Fujita J."/>
            <person name="Nakamura S."/>
        </authorList>
    </citation>
    <scope>NUCLEOTIDE SEQUENCE [LARGE SCALE GENOMIC DNA]</scope>
    <source>
        <strain evidence="2 3">JCM 12603</strain>
    </source>
</reference>
<dbReference type="AlphaFoldDB" id="A0A6N4VGY3"/>
<gene>
    <name evidence="2" type="ORF">MPOR_49000</name>
</gene>
<evidence type="ECO:0000313" key="2">
    <source>
        <dbReference type="EMBL" id="BBX53874.1"/>
    </source>
</evidence>
<keyword evidence="1" id="KW-0812">Transmembrane</keyword>
<dbReference type="KEGG" id="mpof:MPOR_49000"/>
<evidence type="ECO:0000313" key="3">
    <source>
        <dbReference type="Proteomes" id="UP000466785"/>
    </source>
</evidence>
<dbReference type="Proteomes" id="UP000466785">
    <property type="component" value="Chromosome"/>
</dbReference>
<name>A0A6N4VGY3_9MYCO</name>
<feature type="transmembrane region" description="Helical" evidence="1">
    <location>
        <begin position="19"/>
        <end position="36"/>
    </location>
</feature>
<keyword evidence="3" id="KW-1185">Reference proteome</keyword>
<dbReference type="EMBL" id="AP022570">
    <property type="protein sequence ID" value="BBX53874.1"/>
    <property type="molecule type" value="Genomic_DNA"/>
</dbReference>